<name>A0ABQ9FF38_TEGGR</name>
<dbReference type="PROSITE" id="PS00039">
    <property type="entry name" value="DEAD_ATP_HELICASE"/>
    <property type="match status" value="1"/>
</dbReference>
<evidence type="ECO:0000259" key="12">
    <source>
        <dbReference type="PROSITE" id="PS51195"/>
    </source>
</evidence>
<dbReference type="InterPro" id="IPR014014">
    <property type="entry name" value="RNA_helicase_DEAD_Q_motif"/>
</dbReference>
<reference evidence="13 14" key="1">
    <citation type="submission" date="2022-12" db="EMBL/GenBank/DDBJ databases">
        <title>Chromosome-level genome of Tegillarca granosa.</title>
        <authorList>
            <person name="Kim J."/>
        </authorList>
    </citation>
    <scope>NUCLEOTIDE SEQUENCE [LARGE SCALE GENOMIC DNA]</scope>
    <source>
        <strain evidence="13">Teg-2019</strain>
        <tissue evidence="13">Adductor muscle</tissue>
    </source>
</reference>
<dbReference type="Pfam" id="PF13959">
    <property type="entry name" value="CTE_SPB4"/>
    <property type="match status" value="1"/>
</dbReference>
<keyword evidence="4 7" id="KW-0067">ATP-binding</keyword>
<dbReference type="EMBL" id="JARBDR010000337">
    <property type="protein sequence ID" value="KAJ8315122.1"/>
    <property type="molecule type" value="Genomic_DNA"/>
</dbReference>
<dbReference type="InterPro" id="IPR025313">
    <property type="entry name" value="SPB4-like_CTE"/>
</dbReference>
<evidence type="ECO:0000256" key="9">
    <source>
        <dbReference type="SAM" id="MobiDB-lite"/>
    </source>
</evidence>
<dbReference type="SMART" id="SM00490">
    <property type="entry name" value="HELICc"/>
    <property type="match status" value="1"/>
</dbReference>
<dbReference type="EC" id="3.6.4.13" evidence="8"/>
<dbReference type="PROSITE" id="PS51195">
    <property type="entry name" value="Q_MOTIF"/>
    <property type="match status" value="1"/>
</dbReference>
<dbReference type="InterPro" id="IPR000629">
    <property type="entry name" value="RNA-helicase_DEAD-box_CS"/>
</dbReference>
<evidence type="ECO:0000256" key="2">
    <source>
        <dbReference type="ARBA" id="ARBA00022801"/>
    </source>
</evidence>
<proteinExistence type="inferred from homology"/>
<dbReference type="Pfam" id="PF00271">
    <property type="entry name" value="Helicase_C"/>
    <property type="match status" value="1"/>
</dbReference>
<sequence length="680" mass="77327">MNPKNTRYRFGTKGRKNDDFRGRQGKRRKKQLYSPKPKSWQLIDEEITKLKSQYGMIESSTVKTFNDFPLSRKTQDGLKKSNYETPTEIQRETIGLALQGHDILGAAKTGSGKTLAFLIPVLECLYHQKWSQQDGLGALIISPTRELAYQIFEVLKKIGTHHDFSAGLVIGGKLLKEESERINRTNIVICTPGRLLQHMDETVHFTADNLQILVLDEADRILDLGFAQTMNAIIENLPATRQTLLFSATQTKSVKNLARLSLKDPMYVSVHENAQHSTPVQLEQSYMVCELHEKINMLWSFVKNHLKSKTLVFIASCKQVKYIHEIFRRLRPGVTVLALHGAMHQLKRVAVYNQFCRKQNAVLFATDIAARGLDFPAVNWVIQLDCPEDANTYIHRVGRTARYEKNGQALLVLLPSEADTMVKHLKEKKIPVEKIRVNSKKIWSITPRLQSFLASDPTLKETAQRAFLGYLRSVFLMGDKKVFNIHELDTAQFSSSLGLAIPPKVRFLKREQKRLAEKEASATEDRNSKTLQQKSDLKKNSDCIVYDSDDDILGQSSSDDNESDHSSSGQSSSLDSDDSETNISKYKKSTDSRPEKKKQTKLKEKTKLSENDSYKFDINEDDYLFTVKRRQIDSDSDDDVINETKDSDETLANGVQAKDKKEKVVTKYAVAKKIQKKSCK</sequence>
<feature type="region of interest" description="Disordered" evidence="9">
    <location>
        <begin position="550"/>
        <end position="606"/>
    </location>
</feature>
<dbReference type="InterPro" id="IPR001650">
    <property type="entry name" value="Helicase_C-like"/>
</dbReference>
<evidence type="ECO:0000256" key="4">
    <source>
        <dbReference type="ARBA" id="ARBA00022840"/>
    </source>
</evidence>
<dbReference type="InterPro" id="IPR014001">
    <property type="entry name" value="Helicase_ATP-bd"/>
</dbReference>
<feature type="region of interest" description="Disordered" evidence="9">
    <location>
        <begin position="1"/>
        <end position="35"/>
    </location>
</feature>
<dbReference type="CDD" id="cd18787">
    <property type="entry name" value="SF2_C_DEAD"/>
    <property type="match status" value="1"/>
</dbReference>
<comment type="caution">
    <text evidence="13">The sequence shown here is derived from an EMBL/GenBank/DDBJ whole genome shotgun (WGS) entry which is preliminary data.</text>
</comment>
<evidence type="ECO:0000256" key="3">
    <source>
        <dbReference type="ARBA" id="ARBA00022806"/>
    </source>
</evidence>
<evidence type="ECO:0000259" key="10">
    <source>
        <dbReference type="PROSITE" id="PS51192"/>
    </source>
</evidence>
<dbReference type="SUPFAM" id="SSF52540">
    <property type="entry name" value="P-loop containing nucleoside triphosphate hydrolases"/>
    <property type="match status" value="1"/>
</dbReference>
<evidence type="ECO:0000256" key="1">
    <source>
        <dbReference type="ARBA" id="ARBA00022741"/>
    </source>
</evidence>
<feature type="domain" description="Helicase C-terminal" evidence="11">
    <location>
        <begin position="281"/>
        <end position="443"/>
    </location>
</feature>
<dbReference type="PROSITE" id="PS51192">
    <property type="entry name" value="HELICASE_ATP_BIND_1"/>
    <property type="match status" value="1"/>
</dbReference>
<keyword evidence="3 7" id="KW-0347">Helicase</keyword>
<feature type="domain" description="DEAD-box RNA helicase Q" evidence="12">
    <location>
        <begin position="63"/>
        <end position="91"/>
    </location>
</feature>
<evidence type="ECO:0000259" key="11">
    <source>
        <dbReference type="PROSITE" id="PS51194"/>
    </source>
</evidence>
<feature type="domain" description="Helicase ATP-binding" evidence="10">
    <location>
        <begin position="94"/>
        <end position="268"/>
    </location>
</feature>
<dbReference type="InterPro" id="IPR027417">
    <property type="entry name" value="P-loop_NTPase"/>
</dbReference>
<evidence type="ECO:0000256" key="5">
    <source>
        <dbReference type="ARBA" id="ARBA00022884"/>
    </source>
</evidence>
<evidence type="ECO:0000256" key="8">
    <source>
        <dbReference type="RuleBase" id="RU365068"/>
    </source>
</evidence>
<comment type="function">
    <text evidence="8">RNA helicase.</text>
</comment>
<dbReference type="Gene3D" id="3.40.50.300">
    <property type="entry name" value="P-loop containing nucleotide triphosphate hydrolases"/>
    <property type="match status" value="2"/>
</dbReference>
<evidence type="ECO:0000313" key="14">
    <source>
        <dbReference type="Proteomes" id="UP001217089"/>
    </source>
</evidence>
<feature type="compositionally biased region" description="Basic residues" evidence="9">
    <location>
        <begin position="1"/>
        <end position="14"/>
    </location>
</feature>
<dbReference type="SMART" id="SM01178">
    <property type="entry name" value="DUF4217"/>
    <property type="match status" value="1"/>
</dbReference>
<dbReference type="Pfam" id="PF00270">
    <property type="entry name" value="DEAD"/>
    <property type="match status" value="1"/>
</dbReference>
<accession>A0ABQ9FF38</accession>
<gene>
    <name evidence="13" type="ORF">KUTeg_007272</name>
</gene>
<protein>
    <recommendedName>
        <fullName evidence="8">ATP-dependent RNA helicase</fullName>
        <ecNumber evidence="8">3.6.4.13</ecNumber>
    </recommendedName>
</protein>
<comment type="catalytic activity">
    <reaction evidence="8">
        <text>ATP + H2O = ADP + phosphate + H(+)</text>
        <dbReference type="Rhea" id="RHEA:13065"/>
        <dbReference type="ChEBI" id="CHEBI:15377"/>
        <dbReference type="ChEBI" id="CHEBI:15378"/>
        <dbReference type="ChEBI" id="CHEBI:30616"/>
        <dbReference type="ChEBI" id="CHEBI:43474"/>
        <dbReference type="ChEBI" id="CHEBI:456216"/>
        <dbReference type="EC" id="3.6.4.13"/>
    </reaction>
</comment>
<keyword evidence="14" id="KW-1185">Reference proteome</keyword>
<organism evidence="13 14">
    <name type="scientific">Tegillarca granosa</name>
    <name type="common">Malaysian cockle</name>
    <name type="synonym">Anadara granosa</name>
    <dbReference type="NCBI Taxonomy" id="220873"/>
    <lineage>
        <taxon>Eukaryota</taxon>
        <taxon>Metazoa</taxon>
        <taxon>Spiralia</taxon>
        <taxon>Lophotrochozoa</taxon>
        <taxon>Mollusca</taxon>
        <taxon>Bivalvia</taxon>
        <taxon>Autobranchia</taxon>
        <taxon>Pteriomorphia</taxon>
        <taxon>Arcoida</taxon>
        <taxon>Arcoidea</taxon>
        <taxon>Arcidae</taxon>
        <taxon>Tegillarca</taxon>
    </lineage>
</organism>
<evidence type="ECO:0000256" key="6">
    <source>
        <dbReference type="PROSITE-ProRule" id="PRU00552"/>
    </source>
</evidence>
<dbReference type="CDD" id="cd17941">
    <property type="entry name" value="DEADc_DDX10"/>
    <property type="match status" value="1"/>
</dbReference>
<evidence type="ECO:0000256" key="7">
    <source>
        <dbReference type="RuleBase" id="RU000492"/>
    </source>
</evidence>
<keyword evidence="2 7" id="KW-0378">Hydrolase</keyword>
<dbReference type="InterPro" id="IPR011545">
    <property type="entry name" value="DEAD/DEAH_box_helicase_dom"/>
</dbReference>
<dbReference type="PANTHER" id="PTHR24031">
    <property type="entry name" value="RNA HELICASE"/>
    <property type="match status" value="1"/>
</dbReference>
<feature type="short sequence motif" description="Q motif" evidence="6">
    <location>
        <begin position="63"/>
        <end position="91"/>
    </location>
</feature>
<comment type="similarity">
    <text evidence="7">Belongs to the DEAD box helicase family.</text>
</comment>
<evidence type="ECO:0000313" key="13">
    <source>
        <dbReference type="EMBL" id="KAJ8315122.1"/>
    </source>
</evidence>
<keyword evidence="5 8" id="KW-0694">RNA-binding</keyword>
<comment type="domain">
    <text evidence="8">The Q motif is unique to and characteristic of the DEAD box family of RNA helicases and controls ATP binding and hydrolysis.</text>
</comment>
<dbReference type="Proteomes" id="UP001217089">
    <property type="component" value="Unassembled WGS sequence"/>
</dbReference>
<keyword evidence="1 7" id="KW-0547">Nucleotide-binding</keyword>
<dbReference type="PROSITE" id="PS51194">
    <property type="entry name" value="HELICASE_CTER"/>
    <property type="match status" value="1"/>
</dbReference>
<dbReference type="SMART" id="SM00487">
    <property type="entry name" value="DEXDc"/>
    <property type="match status" value="1"/>
</dbReference>